<name>D5ESF1_XYLR2</name>
<gene>
    <name evidence="11" type="ordered locus">PRU_1240</name>
</gene>
<dbReference type="GO" id="GO:0044341">
    <property type="term" value="P:sodium-dependent phosphate transport"/>
    <property type="evidence" value="ECO:0007669"/>
    <property type="project" value="InterPro"/>
</dbReference>
<dbReference type="GO" id="GO:0005436">
    <property type="term" value="F:sodium:phosphate symporter activity"/>
    <property type="evidence" value="ECO:0007669"/>
    <property type="project" value="InterPro"/>
</dbReference>
<evidence type="ECO:0000259" key="10">
    <source>
        <dbReference type="PROSITE" id="PS51755"/>
    </source>
</evidence>
<dbReference type="InterPro" id="IPR036388">
    <property type="entry name" value="WH-like_DNA-bd_sf"/>
</dbReference>
<dbReference type="NCBIfam" id="NF037997">
    <property type="entry name" value="Na_Pi_symport"/>
    <property type="match status" value="1"/>
</dbReference>
<sequence length="661" mass="73867">MPPKSLKYKTMTLEIVLQLLGSLALLIYGMKTMSDALQKMAGSGLRHILGRMTTNRLTGMLTGTFVTCAVQSSSATTVMTVSFVSAGLLTLAQAISVIMGANIGTTLTAWIMSLGYNFNLSVVVFPAFLVGMVLIYKKRHRYAGEFLFGLAFLFWSLVMLSGAGKAMDLQHNAQVVSFFSSFDTSSYLTIFIFLIAGTLITCIVQSSAAVMAITILLCSTGVLPIYMGIALVMGENIGTTATANLAALGAGIEARRAALAHLLFNMFGVVWVLIVFYPFVDLVCSIVGYNPAIGSQTALLPVVLAMFHTCFNVLNTALLIGFIPQMERIVCRLLPDRQLTKPNATLHFIDGGVMATPEISVMQAQKEIIHFAERMQRMFGMTRTLTDEKDKKEFERQYERIERYETIADNMEIEIATYLEQVSNDHLSDATKDKIRMMFRQIGELESIGDACFKMARTIKNLRENREDFTPGQYARLRDMQHLVNEALTQMMVVLNGRRENLTIDASRDIETDINTMRDSIKAQTLSDVNSHAYSYTLGTIYTDIVTDCEKLGDYVMNVVEARLGKRYQNYNGLKMNVDRRTVTIDGQPISLTRTEFDLLYQLLAHRNHVLSRQQLMDTVWADVIVTERTVNVHVTRLRKKLGLYAQNIVSRQGLGYVFEG</sequence>
<feature type="coiled-coil region" evidence="8">
    <location>
        <begin position="394"/>
        <end position="421"/>
    </location>
</feature>
<evidence type="ECO:0000256" key="8">
    <source>
        <dbReference type="SAM" id="Coils"/>
    </source>
</evidence>
<feature type="transmembrane region" description="Helical" evidence="9">
    <location>
        <begin position="211"/>
        <end position="231"/>
    </location>
</feature>
<evidence type="ECO:0000256" key="6">
    <source>
        <dbReference type="ARBA" id="ARBA00023136"/>
    </source>
</evidence>
<dbReference type="GO" id="GO:0006355">
    <property type="term" value="P:regulation of DNA-templated transcription"/>
    <property type="evidence" value="ECO:0007669"/>
    <property type="project" value="InterPro"/>
</dbReference>
<evidence type="ECO:0000256" key="7">
    <source>
        <dbReference type="PROSITE-ProRule" id="PRU01091"/>
    </source>
</evidence>
<dbReference type="SMART" id="SM00862">
    <property type="entry name" value="Trans_reg_C"/>
    <property type="match status" value="1"/>
</dbReference>
<evidence type="ECO:0000313" key="12">
    <source>
        <dbReference type="Proteomes" id="UP000000927"/>
    </source>
</evidence>
<dbReference type="InterPro" id="IPR016032">
    <property type="entry name" value="Sig_transdc_resp-reg_C-effctor"/>
</dbReference>
<dbReference type="EMBL" id="CP002006">
    <property type="protein sequence ID" value="ADE82753.1"/>
    <property type="molecule type" value="Genomic_DNA"/>
</dbReference>
<dbReference type="eggNOG" id="COG0745">
    <property type="taxonomic scope" value="Bacteria"/>
</dbReference>
<keyword evidence="6 9" id="KW-0472">Membrane</keyword>
<feature type="domain" description="OmpR/PhoB-type" evidence="10">
    <location>
        <begin position="566"/>
        <end position="661"/>
    </location>
</feature>
<dbReference type="KEGG" id="pru:PRU_1240"/>
<dbReference type="Pfam" id="PF02690">
    <property type="entry name" value="Na_Pi_cotrans"/>
    <property type="match status" value="2"/>
</dbReference>
<accession>D5ESF1</accession>
<dbReference type="SUPFAM" id="SSF109755">
    <property type="entry name" value="PhoU-like"/>
    <property type="match status" value="1"/>
</dbReference>
<dbReference type="Gene3D" id="1.20.58.220">
    <property type="entry name" value="Phosphate transport system protein phou homolog 2, domain 2"/>
    <property type="match status" value="1"/>
</dbReference>
<feature type="transmembrane region" description="Helical" evidence="9">
    <location>
        <begin position="184"/>
        <end position="204"/>
    </location>
</feature>
<evidence type="ECO:0000256" key="5">
    <source>
        <dbReference type="ARBA" id="ARBA00023125"/>
    </source>
</evidence>
<dbReference type="InterPro" id="IPR001867">
    <property type="entry name" value="OmpR/PhoB-type_DNA-bd"/>
</dbReference>
<dbReference type="HOGENOM" id="CLU_025623_0_1_10"/>
<evidence type="ECO:0000256" key="1">
    <source>
        <dbReference type="ARBA" id="ARBA00004651"/>
    </source>
</evidence>
<keyword evidence="3 9" id="KW-0812">Transmembrane</keyword>
<evidence type="ECO:0000256" key="2">
    <source>
        <dbReference type="ARBA" id="ARBA00022475"/>
    </source>
</evidence>
<dbReference type="InterPro" id="IPR038078">
    <property type="entry name" value="PhoU-like_sf"/>
</dbReference>
<dbReference type="PANTHER" id="PTHR10010">
    <property type="entry name" value="SOLUTE CARRIER FAMILY 34 SODIUM PHOSPHATE , MEMBER 2-RELATED"/>
    <property type="match status" value="1"/>
</dbReference>
<dbReference type="Pfam" id="PF00486">
    <property type="entry name" value="Trans_reg_C"/>
    <property type="match status" value="1"/>
</dbReference>
<reference evidence="11 12" key="1">
    <citation type="journal article" date="2010" name="Microb. Ecol.">
        <title>Comparative genome analysis of Prevotella ruminicola and Prevotella bryantii: insights into their environmental niche.</title>
        <authorList>
            <consortium name="North American Consortium for Rumen Bacteria"/>
            <person name="Purushe J."/>
            <person name="Fouts D.E."/>
            <person name="Morrison M."/>
            <person name="White B.A."/>
            <person name="Mackie R.I."/>
            <person name="Coutinho P.M."/>
            <person name="Henrissat B."/>
            <person name="Nelson K.E."/>
        </authorList>
    </citation>
    <scope>NUCLEOTIDE SEQUENCE [LARGE SCALE GENOMIC DNA]</scope>
    <source>
        <strain evidence="12">ATCC 19189 / JCM 8958 / 23</strain>
    </source>
</reference>
<keyword evidence="5 7" id="KW-0238">DNA-binding</keyword>
<dbReference type="CDD" id="cd00383">
    <property type="entry name" value="trans_reg_C"/>
    <property type="match status" value="1"/>
</dbReference>
<dbReference type="PROSITE" id="PS51755">
    <property type="entry name" value="OMPR_PHOB"/>
    <property type="match status" value="1"/>
</dbReference>
<evidence type="ECO:0000256" key="9">
    <source>
        <dbReference type="SAM" id="Phobius"/>
    </source>
</evidence>
<feature type="transmembrane region" description="Helical" evidence="9">
    <location>
        <begin position="91"/>
        <end position="112"/>
    </location>
</feature>
<dbReference type="InterPro" id="IPR004633">
    <property type="entry name" value="NaPi_cotrn-rel/YqeW-like"/>
</dbReference>
<feature type="transmembrane region" description="Helical" evidence="9">
    <location>
        <begin position="143"/>
        <end position="164"/>
    </location>
</feature>
<evidence type="ECO:0000256" key="4">
    <source>
        <dbReference type="ARBA" id="ARBA00022989"/>
    </source>
</evidence>
<dbReference type="GO" id="GO:0003677">
    <property type="term" value="F:DNA binding"/>
    <property type="evidence" value="ECO:0007669"/>
    <property type="project" value="UniProtKB-UniRule"/>
</dbReference>
<dbReference type="NCBIfam" id="TIGR00704">
    <property type="entry name" value="NaPi_cotrn_rel"/>
    <property type="match status" value="1"/>
</dbReference>
<keyword evidence="8" id="KW-0175">Coiled coil</keyword>
<dbReference type="SUPFAM" id="SSF46894">
    <property type="entry name" value="C-terminal effector domain of the bipartite response regulators"/>
    <property type="match status" value="1"/>
</dbReference>
<dbReference type="Proteomes" id="UP000000927">
    <property type="component" value="Chromosome"/>
</dbReference>
<keyword evidence="12" id="KW-1185">Reference proteome</keyword>
<dbReference type="GO" id="GO:0005886">
    <property type="term" value="C:plasma membrane"/>
    <property type="evidence" value="ECO:0007669"/>
    <property type="project" value="UniProtKB-SubCell"/>
</dbReference>
<dbReference type="Gene3D" id="1.10.10.10">
    <property type="entry name" value="Winged helix-like DNA-binding domain superfamily/Winged helix DNA-binding domain"/>
    <property type="match status" value="1"/>
</dbReference>
<dbReference type="eggNOG" id="COG1283">
    <property type="taxonomic scope" value="Bacteria"/>
</dbReference>
<feature type="transmembrane region" description="Helical" evidence="9">
    <location>
        <begin position="300"/>
        <end position="323"/>
    </location>
</feature>
<keyword evidence="4 9" id="KW-1133">Transmembrane helix</keyword>
<dbReference type="AlphaFoldDB" id="D5ESF1"/>
<protein>
    <submittedName>
        <fullName evidence="11">Transporter, phosphate:sodium symporter (PNaS) family</fullName>
    </submittedName>
</protein>
<proteinExistence type="predicted"/>
<dbReference type="STRING" id="264731.PRU_1240"/>
<dbReference type="PANTHER" id="PTHR10010:SF46">
    <property type="entry name" value="SODIUM-DEPENDENT PHOSPHATE TRANSPORT PROTEIN 2B"/>
    <property type="match status" value="1"/>
</dbReference>
<dbReference type="InterPro" id="IPR003841">
    <property type="entry name" value="Na/Pi_transpt"/>
</dbReference>
<feature type="DNA-binding region" description="OmpR/PhoB-type" evidence="7">
    <location>
        <begin position="566"/>
        <end position="661"/>
    </location>
</feature>
<feature type="transmembrane region" description="Helical" evidence="9">
    <location>
        <begin position="262"/>
        <end position="280"/>
    </location>
</feature>
<keyword evidence="2" id="KW-1003">Cell membrane</keyword>
<organism evidence="11 12">
    <name type="scientific">Xylanibacter ruminicola (strain ATCC 19189 / DSM 19721 / CIP 105475 / JCM 8958 / 23)</name>
    <name type="common">Prevotella ruminicola</name>
    <dbReference type="NCBI Taxonomy" id="264731"/>
    <lineage>
        <taxon>Bacteria</taxon>
        <taxon>Pseudomonadati</taxon>
        <taxon>Bacteroidota</taxon>
        <taxon>Bacteroidia</taxon>
        <taxon>Bacteroidales</taxon>
        <taxon>Prevotellaceae</taxon>
        <taxon>Xylanibacter</taxon>
    </lineage>
</organism>
<evidence type="ECO:0000313" key="11">
    <source>
        <dbReference type="EMBL" id="ADE82753.1"/>
    </source>
</evidence>
<dbReference type="GO" id="GO:0000160">
    <property type="term" value="P:phosphorelay signal transduction system"/>
    <property type="evidence" value="ECO:0007669"/>
    <property type="project" value="InterPro"/>
</dbReference>
<comment type="subcellular location">
    <subcellularLocation>
        <location evidence="1">Cell membrane</location>
        <topology evidence="1">Multi-pass membrane protein</topology>
    </subcellularLocation>
</comment>
<feature type="transmembrane region" description="Helical" evidence="9">
    <location>
        <begin position="118"/>
        <end position="136"/>
    </location>
</feature>
<evidence type="ECO:0000256" key="3">
    <source>
        <dbReference type="ARBA" id="ARBA00022692"/>
    </source>
</evidence>